<evidence type="ECO:0000256" key="6">
    <source>
        <dbReference type="ARBA" id="ARBA00022660"/>
    </source>
</evidence>
<protein>
    <recommendedName>
        <fullName evidence="4 16">NADH-ubiquinone oxidoreductase chain 4</fullName>
        <ecNumber evidence="3 16">7.1.1.2</ecNumber>
    </recommendedName>
</protein>
<sequence length="402" mass="44201">MLVLCVSPLVVLLALLQASPVALGFNLSLNTNNALLCEMTLILLVIMILCYWSSPLFAFFSVSVCALCAFFFLADNYLVMYASLEGSLIPTVLIINMWGYQPEKITSMLYLLMYTITLSLPLLLVLLSLFTSYTSFSMLWFYLSPAFSPVLWVAVLAFLVKTPIWSVHFWLPRAHVQAPLAGSVILAGALLKLGGWGIYCIVNVYGPHNMYTFFFALALGGGALVVTLCLRSTDIKSLIAYSSVIHMATMLAGLFTYSLTGWSGALCMMVAHGLTSPAMFILANSNYEINSSRNLLHMKGLATSQPVLMLMWFLTMCSNMSVPPVLSFMSEIMLYASIMSSGTFFGAVAVFLVLGGGAYNLYYYSSFGGSTPLSPTSVKPRWMLMIQTLSLPALTWSLFYLF</sequence>
<keyword evidence="17" id="KW-0732">Signal</keyword>
<evidence type="ECO:0000256" key="16">
    <source>
        <dbReference type="RuleBase" id="RU003297"/>
    </source>
</evidence>
<evidence type="ECO:0000256" key="4">
    <source>
        <dbReference type="ARBA" id="ARBA00021006"/>
    </source>
</evidence>
<accession>Q15K51</accession>
<keyword evidence="9 16" id="KW-0249">Electron transport</keyword>
<dbReference type="PANTHER" id="PTHR43507">
    <property type="entry name" value="NADH-UBIQUINONE OXIDOREDUCTASE CHAIN 4"/>
    <property type="match status" value="1"/>
</dbReference>
<feature type="transmembrane region" description="Helical" evidence="16">
    <location>
        <begin position="211"/>
        <end position="231"/>
    </location>
</feature>
<feature type="transmembrane region" description="Helical" evidence="16">
    <location>
        <begin position="111"/>
        <end position="133"/>
    </location>
</feature>
<dbReference type="InterPro" id="IPR003918">
    <property type="entry name" value="NADH_UbQ_OxRdtase"/>
</dbReference>
<keyword evidence="6 16" id="KW-0679">Respiratory chain</keyword>
<dbReference type="GO" id="GO:0015990">
    <property type="term" value="P:electron transport coupled proton transport"/>
    <property type="evidence" value="ECO:0007669"/>
    <property type="project" value="TreeGrafter"/>
</dbReference>
<feature type="transmembrane region" description="Helical" evidence="16">
    <location>
        <begin position="238"/>
        <end position="257"/>
    </location>
</feature>
<evidence type="ECO:0000256" key="9">
    <source>
        <dbReference type="ARBA" id="ARBA00022982"/>
    </source>
</evidence>
<evidence type="ECO:0000256" key="10">
    <source>
        <dbReference type="ARBA" id="ARBA00022989"/>
    </source>
</evidence>
<feature type="transmembrane region" description="Helical" evidence="16">
    <location>
        <begin position="34"/>
        <end position="52"/>
    </location>
</feature>
<geneLocation type="mitochondrion" evidence="19"/>
<comment type="similarity">
    <text evidence="2 16">Belongs to the complex I subunit 4 family.</text>
</comment>
<dbReference type="EC" id="7.1.1.2" evidence="3 16"/>
<evidence type="ECO:0000256" key="15">
    <source>
        <dbReference type="ARBA" id="ARBA00049551"/>
    </source>
</evidence>
<feature type="transmembrane region" description="Helical" evidence="16">
    <location>
        <begin position="334"/>
        <end position="362"/>
    </location>
</feature>
<dbReference type="InterPro" id="IPR001750">
    <property type="entry name" value="ND/Mrp_TM"/>
</dbReference>
<keyword evidence="13 16" id="KW-0496">Mitochondrion</keyword>
<dbReference type="GO" id="GO:0003954">
    <property type="term" value="F:NADH dehydrogenase activity"/>
    <property type="evidence" value="ECO:0007669"/>
    <property type="project" value="TreeGrafter"/>
</dbReference>
<evidence type="ECO:0000256" key="1">
    <source>
        <dbReference type="ARBA" id="ARBA00004225"/>
    </source>
</evidence>
<evidence type="ECO:0000256" key="12">
    <source>
        <dbReference type="ARBA" id="ARBA00023075"/>
    </source>
</evidence>
<evidence type="ECO:0000256" key="11">
    <source>
        <dbReference type="ARBA" id="ARBA00023027"/>
    </source>
</evidence>
<evidence type="ECO:0000259" key="18">
    <source>
        <dbReference type="Pfam" id="PF00361"/>
    </source>
</evidence>
<feature type="chain" id="PRO_5044743332" description="NADH-ubiquinone oxidoreductase chain 4" evidence="17">
    <location>
        <begin position="25"/>
        <end position="402"/>
    </location>
</feature>
<feature type="transmembrane region" description="Helical" evidence="16">
    <location>
        <begin position="180"/>
        <end position="205"/>
    </location>
</feature>
<evidence type="ECO:0000256" key="2">
    <source>
        <dbReference type="ARBA" id="ARBA00009025"/>
    </source>
</evidence>
<organism evidence="19">
    <name type="scientific">Flustrellidra hispida</name>
    <dbReference type="NCBI Taxonomy" id="97271"/>
    <lineage>
        <taxon>Eukaryota</taxon>
        <taxon>Metazoa</taxon>
        <taxon>Spiralia</taxon>
        <taxon>Lophotrochozoa</taxon>
        <taxon>Bryozoa</taxon>
        <taxon>Gymnolaemata</taxon>
        <taxon>Ctenostomatida</taxon>
        <taxon>Flustrellidridae</taxon>
        <taxon>Flustrellidra</taxon>
    </lineage>
</organism>
<keyword evidence="12 16" id="KW-0830">Ubiquinone</keyword>
<comment type="catalytic activity">
    <reaction evidence="15 16">
        <text>a ubiquinone + NADH + 5 H(+)(in) = a ubiquinol + NAD(+) + 4 H(+)(out)</text>
        <dbReference type="Rhea" id="RHEA:29091"/>
        <dbReference type="Rhea" id="RHEA-COMP:9565"/>
        <dbReference type="Rhea" id="RHEA-COMP:9566"/>
        <dbReference type="ChEBI" id="CHEBI:15378"/>
        <dbReference type="ChEBI" id="CHEBI:16389"/>
        <dbReference type="ChEBI" id="CHEBI:17976"/>
        <dbReference type="ChEBI" id="CHEBI:57540"/>
        <dbReference type="ChEBI" id="CHEBI:57945"/>
        <dbReference type="EC" id="7.1.1.2"/>
    </reaction>
</comment>
<gene>
    <name evidence="19" type="primary">NAD4</name>
</gene>
<dbReference type="GO" id="GO:0048039">
    <property type="term" value="F:ubiquinone binding"/>
    <property type="evidence" value="ECO:0007669"/>
    <property type="project" value="TreeGrafter"/>
</dbReference>
<evidence type="ECO:0000256" key="8">
    <source>
        <dbReference type="ARBA" id="ARBA00022967"/>
    </source>
</evidence>
<dbReference type="Pfam" id="PF00361">
    <property type="entry name" value="Proton_antipo_M"/>
    <property type="match status" value="1"/>
</dbReference>
<dbReference type="EMBL" id="DQ157889">
    <property type="protein sequence ID" value="AAZ76750.1"/>
    <property type="molecule type" value="Genomic_DNA"/>
</dbReference>
<name>Q15K51_9BILA</name>
<dbReference type="GO" id="GO:0031966">
    <property type="term" value="C:mitochondrial membrane"/>
    <property type="evidence" value="ECO:0007669"/>
    <property type="project" value="UniProtKB-SubCell"/>
</dbReference>
<comment type="function">
    <text evidence="16">Core subunit of the mitochondrial membrane respiratory chain NADH dehydrogenase (Complex I) which catalyzes electron transfer from NADH through the respiratory chain, using ubiquinone as an electron acceptor. Essential for the catalytic activity and assembly of complex I.</text>
</comment>
<keyword evidence="5 16" id="KW-0813">Transport</keyword>
<proteinExistence type="inferred from homology"/>
<feature type="signal peptide" evidence="17">
    <location>
        <begin position="1"/>
        <end position="24"/>
    </location>
</feature>
<evidence type="ECO:0000256" key="13">
    <source>
        <dbReference type="ARBA" id="ARBA00023128"/>
    </source>
</evidence>
<evidence type="ECO:0000256" key="14">
    <source>
        <dbReference type="ARBA" id="ARBA00023136"/>
    </source>
</evidence>
<evidence type="ECO:0000256" key="17">
    <source>
        <dbReference type="SAM" id="SignalP"/>
    </source>
</evidence>
<keyword evidence="7 16" id="KW-0812">Transmembrane</keyword>
<comment type="subcellular location">
    <subcellularLocation>
        <location evidence="1 16">Mitochondrion membrane</location>
        <topology evidence="1 16">Multi-pass membrane protein</topology>
    </subcellularLocation>
</comment>
<evidence type="ECO:0000256" key="3">
    <source>
        <dbReference type="ARBA" id="ARBA00012944"/>
    </source>
</evidence>
<evidence type="ECO:0000313" key="19">
    <source>
        <dbReference type="EMBL" id="AAZ76750.1"/>
    </source>
</evidence>
<feature type="transmembrane region" description="Helical" evidence="16">
    <location>
        <begin position="139"/>
        <end position="160"/>
    </location>
</feature>
<feature type="domain" description="NADH:quinone oxidoreductase/Mrp antiporter transmembrane" evidence="18">
    <location>
        <begin position="74"/>
        <end position="352"/>
    </location>
</feature>
<dbReference type="GO" id="GO:0042773">
    <property type="term" value="P:ATP synthesis coupled electron transport"/>
    <property type="evidence" value="ECO:0007669"/>
    <property type="project" value="InterPro"/>
</dbReference>
<dbReference type="PANTHER" id="PTHR43507:SF20">
    <property type="entry name" value="NADH-UBIQUINONE OXIDOREDUCTASE CHAIN 4"/>
    <property type="match status" value="1"/>
</dbReference>
<reference evidence="19" key="1">
    <citation type="journal article" date="2006" name="Mol. Phylogenet. Evol.">
        <title>The complete mitochondrial genome of Flustrellidra hispida and the phylogenetic position of Bryozoa among the Metazoa.</title>
        <authorList>
            <person name="Waeschenbach A."/>
            <person name="Telford M.J."/>
            <person name="Porter J.S."/>
            <person name="Littlewood D.T."/>
        </authorList>
    </citation>
    <scope>NUCLEOTIDE SEQUENCE</scope>
</reference>
<feature type="transmembrane region" description="Helical" evidence="16">
    <location>
        <begin position="382"/>
        <end position="401"/>
    </location>
</feature>
<evidence type="ECO:0000256" key="5">
    <source>
        <dbReference type="ARBA" id="ARBA00022448"/>
    </source>
</evidence>
<keyword evidence="11 16" id="KW-0520">NAD</keyword>
<dbReference type="GO" id="GO:0008137">
    <property type="term" value="F:NADH dehydrogenase (ubiquinone) activity"/>
    <property type="evidence" value="ECO:0007669"/>
    <property type="project" value="UniProtKB-UniRule"/>
</dbReference>
<keyword evidence="8" id="KW-1278">Translocase</keyword>
<keyword evidence="10 16" id="KW-1133">Transmembrane helix</keyword>
<feature type="transmembrane region" description="Helical" evidence="16">
    <location>
        <begin position="80"/>
        <end position="99"/>
    </location>
</feature>
<dbReference type="PRINTS" id="PR01437">
    <property type="entry name" value="NUOXDRDTASE4"/>
</dbReference>
<evidence type="ECO:0000256" key="7">
    <source>
        <dbReference type="ARBA" id="ARBA00022692"/>
    </source>
</evidence>
<dbReference type="AlphaFoldDB" id="Q15K51"/>
<keyword evidence="14 16" id="KW-0472">Membrane</keyword>